<name>A0AAV4RQF1_9ARAC</name>
<reference evidence="1 2" key="1">
    <citation type="submission" date="2021-06" db="EMBL/GenBank/DDBJ databases">
        <title>Caerostris darwini draft genome.</title>
        <authorList>
            <person name="Kono N."/>
            <person name="Arakawa K."/>
        </authorList>
    </citation>
    <scope>NUCLEOTIDE SEQUENCE [LARGE SCALE GENOMIC DNA]</scope>
</reference>
<accession>A0AAV4RQF1</accession>
<evidence type="ECO:0000313" key="1">
    <source>
        <dbReference type="EMBL" id="GIY22914.1"/>
    </source>
</evidence>
<dbReference type="EMBL" id="BPLQ01006499">
    <property type="protein sequence ID" value="GIY22914.1"/>
    <property type="molecule type" value="Genomic_DNA"/>
</dbReference>
<gene>
    <name evidence="1" type="ORF">CDAR_387051</name>
</gene>
<organism evidence="1 2">
    <name type="scientific">Caerostris darwini</name>
    <dbReference type="NCBI Taxonomy" id="1538125"/>
    <lineage>
        <taxon>Eukaryota</taxon>
        <taxon>Metazoa</taxon>
        <taxon>Ecdysozoa</taxon>
        <taxon>Arthropoda</taxon>
        <taxon>Chelicerata</taxon>
        <taxon>Arachnida</taxon>
        <taxon>Araneae</taxon>
        <taxon>Araneomorphae</taxon>
        <taxon>Entelegynae</taxon>
        <taxon>Araneoidea</taxon>
        <taxon>Araneidae</taxon>
        <taxon>Caerostris</taxon>
    </lineage>
</organism>
<proteinExistence type="predicted"/>
<sequence length="93" mass="10535">MSSGNAFFTRFRDSNRLLNRSHLLLLFPYLFPVFTEKSISVFTDSRLPFGENFSKDVTFVAALGDATIRADVSVRAGRHRKGRKVKNLPSLLD</sequence>
<dbReference type="Proteomes" id="UP001054837">
    <property type="component" value="Unassembled WGS sequence"/>
</dbReference>
<dbReference type="AlphaFoldDB" id="A0AAV4RQF1"/>
<keyword evidence="2" id="KW-1185">Reference proteome</keyword>
<comment type="caution">
    <text evidence="1">The sequence shown here is derived from an EMBL/GenBank/DDBJ whole genome shotgun (WGS) entry which is preliminary data.</text>
</comment>
<evidence type="ECO:0000313" key="2">
    <source>
        <dbReference type="Proteomes" id="UP001054837"/>
    </source>
</evidence>
<protein>
    <submittedName>
        <fullName evidence="1">Uncharacterized protein</fullName>
    </submittedName>
</protein>